<comment type="similarity">
    <text evidence="1">Belongs to the phosphate acetyltransferase and butyryltransferase family.</text>
</comment>
<keyword evidence="2" id="KW-0808">Transferase</keyword>
<dbReference type="NCBIfam" id="NF006045">
    <property type="entry name" value="PRK08190.1"/>
    <property type="match status" value="1"/>
</dbReference>
<dbReference type="Pfam" id="PF01515">
    <property type="entry name" value="PTA_PTB"/>
    <property type="match status" value="1"/>
</dbReference>
<evidence type="ECO:0000313" key="5">
    <source>
        <dbReference type="EMBL" id="MCC9295639.1"/>
    </source>
</evidence>
<keyword evidence="6" id="KW-1185">Reference proteome</keyword>
<comment type="caution">
    <text evidence="5">The sequence shown here is derived from an EMBL/GenBank/DDBJ whole genome shotgun (WGS) entry which is preliminary data.</text>
</comment>
<evidence type="ECO:0000256" key="1">
    <source>
        <dbReference type="ARBA" id="ARBA00005656"/>
    </source>
</evidence>
<dbReference type="PANTHER" id="PTHR43356:SF2">
    <property type="entry name" value="PHOSPHATE ACETYLTRANSFERASE"/>
    <property type="match status" value="1"/>
</dbReference>
<dbReference type="PANTHER" id="PTHR43356">
    <property type="entry name" value="PHOSPHATE ACETYLTRANSFERASE"/>
    <property type="match status" value="1"/>
</dbReference>
<gene>
    <name evidence="5" type="ORF">LN736_12295</name>
</gene>
<organism evidence="5 6">
    <name type="scientific">Clostridium aromativorans</name>
    <dbReference type="NCBI Taxonomy" id="2836848"/>
    <lineage>
        <taxon>Bacteria</taxon>
        <taxon>Bacillati</taxon>
        <taxon>Bacillota</taxon>
        <taxon>Clostridia</taxon>
        <taxon>Eubacteriales</taxon>
        <taxon>Clostridiaceae</taxon>
        <taxon>Clostridium</taxon>
    </lineage>
</organism>
<evidence type="ECO:0000256" key="2">
    <source>
        <dbReference type="ARBA" id="ARBA00022679"/>
    </source>
</evidence>
<dbReference type="PIRSF" id="PIRSF000428">
    <property type="entry name" value="P_Ac_trans"/>
    <property type="match status" value="1"/>
</dbReference>
<dbReference type="EMBL" id="JAJJPB010000016">
    <property type="protein sequence ID" value="MCC9295639.1"/>
    <property type="molecule type" value="Genomic_DNA"/>
</dbReference>
<dbReference type="SUPFAM" id="SSF53659">
    <property type="entry name" value="Isocitrate/Isopropylmalate dehydrogenase-like"/>
    <property type="match status" value="1"/>
</dbReference>
<feature type="domain" description="Phosphate acetyl/butaryl transferase" evidence="4">
    <location>
        <begin position="78"/>
        <end position="296"/>
    </location>
</feature>
<keyword evidence="3" id="KW-0012">Acyltransferase</keyword>
<sequence length="300" mass="32907">MIKNLNDLIEQIKSKRWGKKKRIIVAAAEDLDILEIVEKATELKLGEFILVGDKEKIEKIAIKNNKRLLCETIDEPDNRKAVEKAVEFIVKGEADIIMKGLLHTSTFLKSVLNKENGLNAGRLISQISVFDKEFGEGLQLLTDCAMAIQPNLDEKKQIIENAVSLARKIGYKKPRVALLSALEIINPTIQDTVEAAILSKMGDRDQIKNAVIDGPFALDNAISLEAAKHKGIKSEVAGKADILVAPNLQVGNVLTKALTYYAHKDVAAAVMGAKIPIIMTSRTDMIKNKLLSVALASYIS</sequence>
<evidence type="ECO:0000313" key="6">
    <source>
        <dbReference type="Proteomes" id="UP001165422"/>
    </source>
</evidence>
<accession>A0ABS8N752</accession>
<dbReference type="RefSeq" id="WP_179977779.1">
    <property type="nucleotide sequence ID" value="NZ_JAJJPB010000016.1"/>
</dbReference>
<evidence type="ECO:0000256" key="3">
    <source>
        <dbReference type="ARBA" id="ARBA00023315"/>
    </source>
</evidence>
<dbReference type="InterPro" id="IPR002505">
    <property type="entry name" value="PTA_PTB"/>
</dbReference>
<dbReference type="Gene3D" id="3.40.718.10">
    <property type="entry name" value="Isopropylmalate Dehydrogenase"/>
    <property type="match status" value="1"/>
</dbReference>
<dbReference type="InterPro" id="IPR012147">
    <property type="entry name" value="P_Ac_Bu_trans"/>
</dbReference>
<protein>
    <submittedName>
        <fullName evidence="5">Bifunctional enoyl-CoA hydratase/phosphate acetyltransferase</fullName>
    </submittedName>
</protein>
<name>A0ABS8N752_9CLOT</name>
<dbReference type="Proteomes" id="UP001165422">
    <property type="component" value="Unassembled WGS sequence"/>
</dbReference>
<proteinExistence type="inferred from homology"/>
<evidence type="ECO:0000259" key="4">
    <source>
        <dbReference type="Pfam" id="PF01515"/>
    </source>
</evidence>
<reference evidence="5" key="1">
    <citation type="submission" date="2021-11" db="EMBL/GenBank/DDBJ databases">
        <authorList>
            <person name="Qingchun L."/>
            <person name="Dong Z."/>
            <person name="Zongwei Q."/>
            <person name="Jia Z."/>
            <person name="Duotao L."/>
        </authorList>
    </citation>
    <scope>NUCLEOTIDE SEQUENCE</scope>
    <source>
        <strain evidence="5">WLY-B-L2</strain>
    </source>
</reference>
<dbReference type="InterPro" id="IPR050500">
    <property type="entry name" value="Phos_Acetyltrans/Butyryltrans"/>
</dbReference>